<proteinExistence type="predicted"/>
<sequence length="167" mass="18416">MSHAVDAVDAAAIALNERSWTPSDYELTLARDFLTRRDGLPPRLLPGMPACPSPQGWVTQHVLWLEDVSHLADGLLAAWRDWLADGPMVALLAAYANLARSAVPLAAQLAQDWAAEWQAPPSAQETSWWEDWRLPAEQRRQIDALTDRLIMAGAVVVMAVNRGETGR</sequence>
<reference evidence="1 2" key="1">
    <citation type="journal article" date="2017" name="Biochemistry">
        <title>Identification of the Biosynthetic Pathway for the Antibiotic Bicyclomycin.</title>
        <authorList>
            <person name="Patteson J."/>
            <person name="Cai W."/>
            <person name="Johnson R.A."/>
            <person name="Santa Maria K."/>
            <person name="Li B."/>
        </authorList>
    </citation>
    <scope>NUCLEOTIDE SEQUENCE [LARGE SCALE GENOMIC DNA]</scope>
    <source>
        <strain evidence="1 2">ATCC 21532</strain>
    </source>
</reference>
<evidence type="ECO:0000313" key="1">
    <source>
        <dbReference type="EMBL" id="PHQ49298.1"/>
    </source>
</evidence>
<dbReference type="OrthoDB" id="4154942at2"/>
<evidence type="ECO:0000313" key="2">
    <source>
        <dbReference type="Proteomes" id="UP000222531"/>
    </source>
</evidence>
<keyword evidence="2" id="KW-1185">Reference proteome</keyword>
<gene>
    <name evidence="1" type="ORF">BLA24_24890</name>
</gene>
<accession>A0A2G1XDJ1</accession>
<protein>
    <submittedName>
        <fullName evidence="1">Uncharacterized protein</fullName>
    </submittedName>
</protein>
<dbReference type="Proteomes" id="UP000222531">
    <property type="component" value="Unassembled WGS sequence"/>
</dbReference>
<dbReference type="RefSeq" id="WP_099201251.1">
    <property type="nucleotide sequence ID" value="NZ_NHZO01000154.1"/>
</dbReference>
<dbReference type="AlphaFoldDB" id="A0A2G1XDJ1"/>
<comment type="caution">
    <text evidence="1">The sequence shown here is derived from an EMBL/GenBank/DDBJ whole genome shotgun (WGS) entry which is preliminary data.</text>
</comment>
<name>A0A2G1XDJ1_STRCJ</name>
<dbReference type="EMBL" id="NHZO01000154">
    <property type="protein sequence ID" value="PHQ49298.1"/>
    <property type="molecule type" value="Genomic_DNA"/>
</dbReference>
<organism evidence="1 2">
    <name type="scientific">Streptomyces cinnamoneus</name>
    <name type="common">Streptoverticillium cinnamoneum</name>
    <dbReference type="NCBI Taxonomy" id="53446"/>
    <lineage>
        <taxon>Bacteria</taxon>
        <taxon>Bacillati</taxon>
        <taxon>Actinomycetota</taxon>
        <taxon>Actinomycetes</taxon>
        <taxon>Kitasatosporales</taxon>
        <taxon>Streptomycetaceae</taxon>
        <taxon>Streptomyces</taxon>
        <taxon>Streptomyces cinnamoneus group</taxon>
    </lineage>
</organism>